<evidence type="ECO:0000256" key="1">
    <source>
        <dbReference type="SAM" id="MobiDB-lite"/>
    </source>
</evidence>
<dbReference type="InParanoid" id="K3WLL5"/>
<dbReference type="InterPro" id="IPR036361">
    <property type="entry name" value="SAP_dom_sf"/>
</dbReference>
<dbReference type="VEuPathDB" id="FungiDB:PYU1_G005845"/>
<feature type="domain" description="SAP" evidence="2">
    <location>
        <begin position="3"/>
        <end position="37"/>
    </location>
</feature>
<dbReference type="EnsemblProtists" id="PYU1_T005857">
    <property type="protein sequence ID" value="PYU1_T005857"/>
    <property type="gene ID" value="PYU1_G005845"/>
</dbReference>
<dbReference type="SUPFAM" id="SSF68906">
    <property type="entry name" value="SAP domain"/>
    <property type="match status" value="1"/>
</dbReference>
<dbReference type="SMART" id="SM00513">
    <property type="entry name" value="SAP"/>
    <property type="match status" value="1"/>
</dbReference>
<evidence type="ECO:0000313" key="4">
    <source>
        <dbReference type="Proteomes" id="UP000019132"/>
    </source>
</evidence>
<dbReference type="Pfam" id="PF02037">
    <property type="entry name" value="SAP"/>
    <property type="match status" value="1"/>
</dbReference>
<keyword evidence="4" id="KW-1185">Reference proteome</keyword>
<reference evidence="4" key="1">
    <citation type="journal article" date="2010" name="Genome Biol.">
        <title>Genome sequence of the necrotrophic plant pathogen Pythium ultimum reveals original pathogenicity mechanisms and effector repertoire.</title>
        <authorList>
            <person name="Levesque C.A."/>
            <person name="Brouwer H."/>
            <person name="Cano L."/>
            <person name="Hamilton J.P."/>
            <person name="Holt C."/>
            <person name="Huitema E."/>
            <person name="Raffaele S."/>
            <person name="Robideau G.P."/>
            <person name="Thines M."/>
            <person name="Win J."/>
            <person name="Zerillo M.M."/>
            <person name="Beakes G.W."/>
            <person name="Boore J.L."/>
            <person name="Busam D."/>
            <person name="Dumas B."/>
            <person name="Ferriera S."/>
            <person name="Fuerstenberg S.I."/>
            <person name="Gachon C.M."/>
            <person name="Gaulin E."/>
            <person name="Govers F."/>
            <person name="Grenville-Briggs L."/>
            <person name="Horner N."/>
            <person name="Hostetler J."/>
            <person name="Jiang R.H."/>
            <person name="Johnson J."/>
            <person name="Krajaejun T."/>
            <person name="Lin H."/>
            <person name="Meijer H.J."/>
            <person name="Moore B."/>
            <person name="Morris P."/>
            <person name="Phuntmart V."/>
            <person name="Puiu D."/>
            <person name="Shetty J."/>
            <person name="Stajich J.E."/>
            <person name="Tripathy S."/>
            <person name="Wawra S."/>
            <person name="van West P."/>
            <person name="Whitty B.R."/>
            <person name="Coutinho P.M."/>
            <person name="Henrissat B."/>
            <person name="Martin F."/>
            <person name="Thomas P.D."/>
            <person name="Tyler B.M."/>
            <person name="De Vries R.P."/>
            <person name="Kamoun S."/>
            <person name="Yandell M."/>
            <person name="Tisserat N."/>
            <person name="Buell C.R."/>
        </authorList>
    </citation>
    <scope>NUCLEOTIDE SEQUENCE</scope>
    <source>
        <strain evidence="4">DAOM:BR144</strain>
    </source>
</reference>
<dbReference type="HOGENOM" id="CLU_2189234_0_0_1"/>
<dbReference type="STRING" id="431595.K3WLL5"/>
<dbReference type="Proteomes" id="UP000019132">
    <property type="component" value="Unassembled WGS sequence"/>
</dbReference>
<dbReference type="Gene3D" id="1.10.720.30">
    <property type="entry name" value="SAP domain"/>
    <property type="match status" value="1"/>
</dbReference>
<dbReference type="OMA" id="RYYPEME"/>
<dbReference type="AlphaFoldDB" id="K3WLL5"/>
<reference evidence="3" key="3">
    <citation type="submission" date="2015-02" db="UniProtKB">
        <authorList>
            <consortium name="EnsemblProtists"/>
        </authorList>
    </citation>
    <scope>IDENTIFICATION</scope>
    <source>
        <strain evidence="3">DAOM BR144</strain>
    </source>
</reference>
<reference evidence="4" key="2">
    <citation type="submission" date="2010-04" db="EMBL/GenBank/DDBJ databases">
        <authorList>
            <person name="Buell R."/>
            <person name="Hamilton J."/>
            <person name="Hostetler J."/>
        </authorList>
    </citation>
    <scope>NUCLEOTIDE SEQUENCE [LARGE SCALE GENOMIC DNA]</scope>
    <source>
        <strain evidence="4">DAOM:BR144</strain>
    </source>
</reference>
<organism evidence="3 4">
    <name type="scientific">Globisporangium ultimum (strain ATCC 200006 / CBS 805.95 / DAOM BR144)</name>
    <name type="common">Pythium ultimum</name>
    <dbReference type="NCBI Taxonomy" id="431595"/>
    <lineage>
        <taxon>Eukaryota</taxon>
        <taxon>Sar</taxon>
        <taxon>Stramenopiles</taxon>
        <taxon>Oomycota</taxon>
        <taxon>Peronosporomycetes</taxon>
        <taxon>Pythiales</taxon>
        <taxon>Pythiaceae</taxon>
        <taxon>Globisporangium</taxon>
    </lineage>
</organism>
<evidence type="ECO:0000313" key="3">
    <source>
        <dbReference type="EnsemblProtists" id="PYU1_T005857"/>
    </source>
</evidence>
<proteinExistence type="predicted"/>
<dbReference type="EMBL" id="GL376573">
    <property type="status" value="NOT_ANNOTATED_CDS"/>
    <property type="molecule type" value="Genomic_DNA"/>
</dbReference>
<name>K3WLL5_GLOUD</name>
<sequence length="109" mass="12047">MDLSGLRVKDLTDMCKKLGIRASGKKAELVERIEANAAYQKSLNGPKKPAKRSNGTTTSSKRAASGESASAKKQKGERQKVVDAINEVFDKFQGRHPMLAHCRLLDYWV</sequence>
<evidence type="ECO:0000259" key="2">
    <source>
        <dbReference type="PROSITE" id="PS50800"/>
    </source>
</evidence>
<dbReference type="PROSITE" id="PS50800">
    <property type="entry name" value="SAP"/>
    <property type="match status" value="1"/>
</dbReference>
<feature type="compositionally biased region" description="Polar residues" evidence="1">
    <location>
        <begin position="53"/>
        <end position="62"/>
    </location>
</feature>
<dbReference type="InterPro" id="IPR003034">
    <property type="entry name" value="SAP_dom"/>
</dbReference>
<protein>
    <recommendedName>
        <fullName evidence="2">SAP domain-containing protein</fullName>
    </recommendedName>
</protein>
<feature type="region of interest" description="Disordered" evidence="1">
    <location>
        <begin position="38"/>
        <end position="80"/>
    </location>
</feature>
<accession>K3WLL5</accession>